<proteinExistence type="predicted"/>
<gene>
    <name evidence="2" type="ORF">CYMTET_28907</name>
</gene>
<reference evidence="2 3" key="1">
    <citation type="journal article" date="2015" name="Genome Biol. Evol.">
        <title>Comparative Genomics of a Bacterivorous Green Alga Reveals Evolutionary Causalities and Consequences of Phago-Mixotrophic Mode of Nutrition.</title>
        <authorList>
            <person name="Burns J.A."/>
            <person name="Paasch A."/>
            <person name="Narechania A."/>
            <person name="Kim E."/>
        </authorList>
    </citation>
    <scope>NUCLEOTIDE SEQUENCE [LARGE SCALE GENOMIC DNA]</scope>
    <source>
        <strain evidence="2 3">PLY_AMNH</strain>
    </source>
</reference>
<evidence type="ECO:0008006" key="4">
    <source>
        <dbReference type="Google" id="ProtNLM"/>
    </source>
</evidence>
<name>A0AAE0FM20_9CHLO</name>
<organism evidence="2 3">
    <name type="scientific">Cymbomonas tetramitiformis</name>
    <dbReference type="NCBI Taxonomy" id="36881"/>
    <lineage>
        <taxon>Eukaryota</taxon>
        <taxon>Viridiplantae</taxon>
        <taxon>Chlorophyta</taxon>
        <taxon>Pyramimonadophyceae</taxon>
        <taxon>Pyramimonadales</taxon>
        <taxon>Pyramimonadaceae</taxon>
        <taxon>Cymbomonas</taxon>
    </lineage>
</organism>
<protein>
    <recommendedName>
        <fullName evidence="4">DUF1826 domain-containing protein</fullName>
    </recommendedName>
</protein>
<dbReference type="EMBL" id="LGRX02016372">
    <property type="protein sequence ID" value="KAK3262224.1"/>
    <property type="molecule type" value="Genomic_DNA"/>
</dbReference>
<evidence type="ECO:0000313" key="2">
    <source>
        <dbReference type="EMBL" id="KAK3262224.1"/>
    </source>
</evidence>
<sequence length="272" mass="30012">MLALHPRPVSLQSVRKSKRGPERGLSRPTFSPRKLSQANSSLLLVTQEVEENVSDVLLKKQIQSPNVNVVVQKRRVPSEVASLCRSLERVPDFTVSQELCTDTPDVSSLNFEAHLPEGPELDAFCQELTALVQNYGKLTGQRLAKVSVTLTRETTCSRLHIDHCGLRAMCTYHGLGTEWLGDELLNRLIAMSLRDGGNWLSDFLKTLVSPSSMVQAAEGDVVFLKGNKWPGNQGKAIVHRSPDMANASSIGVDPWRMVIKVDDDVHDDCSDA</sequence>
<evidence type="ECO:0000313" key="3">
    <source>
        <dbReference type="Proteomes" id="UP001190700"/>
    </source>
</evidence>
<dbReference type="Proteomes" id="UP001190700">
    <property type="component" value="Unassembled WGS sequence"/>
</dbReference>
<keyword evidence="3" id="KW-1185">Reference proteome</keyword>
<dbReference type="Pfam" id="PF08856">
    <property type="entry name" value="DUF1826"/>
    <property type="match status" value="1"/>
</dbReference>
<dbReference type="AlphaFoldDB" id="A0AAE0FM20"/>
<evidence type="ECO:0000256" key="1">
    <source>
        <dbReference type="SAM" id="MobiDB-lite"/>
    </source>
</evidence>
<accession>A0AAE0FM20</accession>
<feature type="region of interest" description="Disordered" evidence="1">
    <location>
        <begin position="1"/>
        <end position="33"/>
    </location>
</feature>
<dbReference type="InterPro" id="IPR014955">
    <property type="entry name" value="DUF1826"/>
</dbReference>
<comment type="caution">
    <text evidence="2">The sequence shown here is derived from an EMBL/GenBank/DDBJ whole genome shotgun (WGS) entry which is preliminary data.</text>
</comment>